<evidence type="ECO:0000313" key="2">
    <source>
        <dbReference type="EMBL" id="KAK3580737.1"/>
    </source>
</evidence>
<reference evidence="2" key="2">
    <citation type="journal article" date="2021" name="Genome Biol. Evol.">
        <title>Developing a high-quality reference genome for a parasitic bivalve with doubly uniparental inheritance (Bivalvia: Unionida).</title>
        <authorList>
            <person name="Smith C.H."/>
        </authorList>
    </citation>
    <scope>NUCLEOTIDE SEQUENCE</scope>
    <source>
        <strain evidence="2">CHS0354</strain>
        <tissue evidence="2">Mantle</tissue>
    </source>
</reference>
<sequence length="136" mass="15431">TSPLQLYQQRAQMLVKAEVDEILNKLNKRERSTTGDPQKAGDGGCTALLTKDICSVFETGDIPNDWKQSIILTFHKDKDSKWLCSYCCSITMVFVRPNGEKHPPLQSPNQRLFRLRGREQSDSTPGRSIDSICYTH</sequence>
<comment type="caution">
    <text evidence="2">The sequence shown here is derived from an EMBL/GenBank/DDBJ whole genome shotgun (WGS) entry which is preliminary data.</text>
</comment>
<gene>
    <name evidence="2" type="ORF">CHS0354_005747</name>
</gene>
<proteinExistence type="predicted"/>
<keyword evidence="3" id="KW-1185">Reference proteome</keyword>
<reference evidence="2" key="1">
    <citation type="journal article" date="2021" name="Genome Biol. Evol.">
        <title>A High-Quality Reference Genome for a Parasitic Bivalve with Doubly Uniparental Inheritance (Bivalvia: Unionida).</title>
        <authorList>
            <person name="Smith C.H."/>
        </authorList>
    </citation>
    <scope>NUCLEOTIDE SEQUENCE</scope>
    <source>
        <strain evidence="2">CHS0354</strain>
    </source>
</reference>
<dbReference type="Proteomes" id="UP001195483">
    <property type="component" value="Unassembled WGS sequence"/>
</dbReference>
<evidence type="ECO:0000256" key="1">
    <source>
        <dbReference type="SAM" id="MobiDB-lite"/>
    </source>
</evidence>
<dbReference type="EMBL" id="JAEAOA010000401">
    <property type="protein sequence ID" value="KAK3580737.1"/>
    <property type="molecule type" value="Genomic_DNA"/>
</dbReference>
<feature type="non-terminal residue" evidence="2">
    <location>
        <position position="1"/>
    </location>
</feature>
<dbReference type="AlphaFoldDB" id="A0AAE0RW31"/>
<feature type="region of interest" description="Disordered" evidence="1">
    <location>
        <begin position="117"/>
        <end position="136"/>
    </location>
</feature>
<evidence type="ECO:0000313" key="3">
    <source>
        <dbReference type="Proteomes" id="UP001195483"/>
    </source>
</evidence>
<accession>A0AAE0RW31</accession>
<organism evidence="2 3">
    <name type="scientific">Potamilus streckersoni</name>
    <dbReference type="NCBI Taxonomy" id="2493646"/>
    <lineage>
        <taxon>Eukaryota</taxon>
        <taxon>Metazoa</taxon>
        <taxon>Spiralia</taxon>
        <taxon>Lophotrochozoa</taxon>
        <taxon>Mollusca</taxon>
        <taxon>Bivalvia</taxon>
        <taxon>Autobranchia</taxon>
        <taxon>Heteroconchia</taxon>
        <taxon>Palaeoheterodonta</taxon>
        <taxon>Unionida</taxon>
        <taxon>Unionoidea</taxon>
        <taxon>Unionidae</taxon>
        <taxon>Ambleminae</taxon>
        <taxon>Lampsilini</taxon>
        <taxon>Potamilus</taxon>
    </lineage>
</organism>
<protein>
    <submittedName>
        <fullName evidence="2">Uncharacterized protein</fullName>
    </submittedName>
</protein>
<reference evidence="2" key="3">
    <citation type="submission" date="2023-05" db="EMBL/GenBank/DDBJ databases">
        <authorList>
            <person name="Smith C.H."/>
        </authorList>
    </citation>
    <scope>NUCLEOTIDE SEQUENCE</scope>
    <source>
        <strain evidence="2">CHS0354</strain>
        <tissue evidence="2">Mantle</tissue>
    </source>
</reference>
<name>A0AAE0RW31_9BIVA</name>